<gene>
    <name evidence="4" type="ORF">RRG08_045849</name>
</gene>
<keyword evidence="5" id="KW-1185">Reference proteome</keyword>
<evidence type="ECO:0000256" key="2">
    <source>
        <dbReference type="ARBA" id="ARBA00023134"/>
    </source>
</evidence>
<feature type="compositionally biased region" description="Polar residues" evidence="3">
    <location>
        <begin position="261"/>
        <end position="279"/>
    </location>
</feature>
<dbReference type="PROSITE" id="PS51419">
    <property type="entry name" value="RAB"/>
    <property type="match status" value="1"/>
</dbReference>
<dbReference type="PRINTS" id="PR00449">
    <property type="entry name" value="RASTRNSFRMNG"/>
</dbReference>
<proteinExistence type="predicted"/>
<feature type="region of interest" description="Disordered" evidence="3">
    <location>
        <begin position="240"/>
        <end position="329"/>
    </location>
</feature>
<dbReference type="SMART" id="SM00174">
    <property type="entry name" value="RHO"/>
    <property type="match status" value="1"/>
</dbReference>
<dbReference type="PANTHER" id="PTHR47977">
    <property type="entry name" value="RAS-RELATED PROTEIN RAB"/>
    <property type="match status" value="1"/>
</dbReference>
<feature type="compositionally biased region" description="Basic and acidic residues" evidence="3">
    <location>
        <begin position="379"/>
        <end position="389"/>
    </location>
</feature>
<dbReference type="CDD" id="cd00154">
    <property type="entry name" value="Rab"/>
    <property type="match status" value="1"/>
</dbReference>
<evidence type="ECO:0000313" key="5">
    <source>
        <dbReference type="Proteomes" id="UP001283361"/>
    </source>
</evidence>
<accession>A0AAE1B2G6</accession>
<comment type="caution">
    <text evidence="4">The sequence shown here is derived from an EMBL/GenBank/DDBJ whole genome shotgun (WGS) entry which is preliminary data.</text>
</comment>
<sequence>MESNASRITARPVLVCEVHPELGCGYDYQLGLARELRENRASRFHSCHACTQNLEGITFLKTPGTDKSMDGSDGSSNTLRKEVFTSLFSRKSTLSDTDQRLQAFCTDSETQNSWDVNSFKVREAQSEGKSTNHINTNKTCIHGNTATRSEDCQREIITNSVLTSAGIHVTLTDYDVEFDTRSASTTDKLSEGKQDSQTTLITDRLIGDQPASKHHIEEPESNSTIDRLIASVTVRASPTDQLEPLGRLSDIGSEDEDERNLSSGCLTPSSGGETSSNLSVAEVERSHDARSDHGSTTSSLSTVIKRALSDKRHAHRSRTSLEEEDNSRLYQSDSYLPALRLQLDNQSPQDTPGHHHLARFTLPRPAGKSNVSFVNPPHTEARISRDQEPKYSGNSCESYPTNQSTDLEESVELKTSPPISPLTKGLHCSSLSMYLPPPSISSLNKMWHHSYSGDSLSSDKRGPDAGKLGAELSPHYDLAAKVILLGDYSVGKTSFLSTLSKAKDENGSGFCREYRPGELAEVVFKRQQKRAMIRVMDTGGQERYRSMTSSYYRGVHGCLLVFDVTREDTFNNIVIWHSDLLKYSTDQYVAAILVGTTSHPGERVISPERGLKMAESLGIPYMECSPEDASMTLGIVQRLTEKVIKFALRRSSFAIDIKPQSTVRLEEKKKKKFVCLC</sequence>
<keyword evidence="2" id="KW-0342">GTP-binding</keyword>
<dbReference type="SMART" id="SM00175">
    <property type="entry name" value="RAB"/>
    <property type="match status" value="1"/>
</dbReference>
<evidence type="ECO:0000256" key="3">
    <source>
        <dbReference type="SAM" id="MobiDB-lite"/>
    </source>
</evidence>
<dbReference type="GO" id="GO:0005525">
    <property type="term" value="F:GTP binding"/>
    <property type="evidence" value="ECO:0007669"/>
    <property type="project" value="UniProtKB-KW"/>
</dbReference>
<dbReference type="EMBL" id="JAWDGP010000673">
    <property type="protein sequence ID" value="KAK3798470.1"/>
    <property type="molecule type" value="Genomic_DNA"/>
</dbReference>
<feature type="region of interest" description="Disordered" evidence="3">
    <location>
        <begin position="365"/>
        <end position="407"/>
    </location>
</feature>
<dbReference type="InterPro" id="IPR001806">
    <property type="entry name" value="Small_GTPase"/>
</dbReference>
<organism evidence="4 5">
    <name type="scientific">Elysia crispata</name>
    <name type="common">lettuce slug</name>
    <dbReference type="NCBI Taxonomy" id="231223"/>
    <lineage>
        <taxon>Eukaryota</taxon>
        <taxon>Metazoa</taxon>
        <taxon>Spiralia</taxon>
        <taxon>Lophotrochozoa</taxon>
        <taxon>Mollusca</taxon>
        <taxon>Gastropoda</taxon>
        <taxon>Heterobranchia</taxon>
        <taxon>Euthyneura</taxon>
        <taxon>Panpulmonata</taxon>
        <taxon>Sacoglossa</taxon>
        <taxon>Placobranchoidea</taxon>
        <taxon>Plakobranchidae</taxon>
        <taxon>Elysia</taxon>
    </lineage>
</organism>
<dbReference type="Proteomes" id="UP001283361">
    <property type="component" value="Unassembled WGS sequence"/>
</dbReference>
<dbReference type="InterPro" id="IPR050227">
    <property type="entry name" value="Rab"/>
</dbReference>
<keyword evidence="1" id="KW-0547">Nucleotide-binding</keyword>
<dbReference type="SMART" id="SM00173">
    <property type="entry name" value="RAS"/>
    <property type="match status" value="1"/>
</dbReference>
<reference evidence="4" key="1">
    <citation type="journal article" date="2023" name="G3 (Bethesda)">
        <title>A reference genome for the long-term kleptoplast-retaining sea slug Elysia crispata morphotype clarki.</title>
        <authorList>
            <person name="Eastman K.E."/>
            <person name="Pendleton A.L."/>
            <person name="Shaikh M.A."/>
            <person name="Suttiyut T."/>
            <person name="Ogas R."/>
            <person name="Tomko P."/>
            <person name="Gavelis G."/>
            <person name="Widhalm J.R."/>
            <person name="Wisecaver J.H."/>
        </authorList>
    </citation>
    <scope>NUCLEOTIDE SEQUENCE</scope>
    <source>
        <strain evidence="4">ECLA1</strain>
    </source>
</reference>
<dbReference type="GO" id="GO:0003924">
    <property type="term" value="F:GTPase activity"/>
    <property type="evidence" value="ECO:0007669"/>
    <property type="project" value="InterPro"/>
</dbReference>
<dbReference type="SUPFAM" id="SSF52540">
    <property type="entry name" value="P-loop containing nucleoside triphosphate hydrolases"/>
    <property type="match status" value="1"/>
</dbReference>
<dbReference type="InterPro" id="IPR027417">
    <property type="entry name" value="P-loop_NTPase"/>
</dbReference>
<feature type="compositionally biased region" description="Basic and acidic residues" evidence="3">
    <location>
        <begin position="282"/>
        <end position="293"/>
    </location>
</feature>
<dbReference type="InterPro" id="IPR005225">
    <property type="entry name" value="Small_GTP-bd"/>
</dbReference>
<dbReference type="Gene3D" id="3.40.50.300">
    <property type="entry name" value="P-loop containing nucleotide triphosphate hydrolases"/>
    <property type="match status" value="1"/>
</dbReference>
<dbReference type="NCBIfam" id="TIGR00231">
    <property type="entry name" value="small_GTP"/>
    <property type="match status" value="1"/>
</dbReference>
<name>A0AAE1B2G6_9GAST</name>
<dbReference type="Pfam" id="PF00071">
    <property type="entry name" value="Ras"/>
    <property type="match status" value="1"/>
</dbReference>
<protein>
    <submittedName>
        <fullName evidence="4">Uncharacterized protein</fullName>
    </submittedName>
</protein>
<dbReference type="AlphaFoldDB" id="A0AAE1B2G6"/>
<evidence type="ECO:0000256" key="1">
    <source>
        <dbReference type="ARBA" id="ARBA00022741"/>
    </source>
</evidence>
<dbReference type="PROSITE" id="PS51421">
    <property type="entry name" value="RAS"/>
    <property type="match status" value="1"/>
</dbReference>
<feature type="compositionally biased region" description="Polar residues" evidence="3">
    <location>
        <begin position="392"/>
        <end position="405"/>
    </location>
</feature>
<evidence type="ECO:0000313" key="4">
    <source>
        <dbReference type="EMBL" id="KAK3798470.1"/>
    </source>
</evidence>
<dbReference type="FunFam" id="3.40.50.300:FF:001447">
    <property type="entry name" value="Ras-related protein Rab-1B"/>
    <property type="match status" value="1"/>
</dbReference>